<feature type="transmembrane region" description="Helical" evidence="1">
    <location>
        <begin position="93"/>
        <end position="116"/>
    </location>
</feature>
<evidence type="ECO:0000313" key="3">
    <source>
        <dbReference type="Proteomes" id="UP001597097"/>
    </source>
</evidence>
<dbReference type="Proteomes" id="UP001597097">
    <property type="component" value="Unassembled WGS sequence"/>
</dbReference>
<dbReference type="RefSeq" id="WP_246653200.1">
    <property type="nucleotide sequence ID" value="NZ_JAHKRM010000026.1"/>
</dbReference>
<dbReference type="PANTHER" id="PTHR14136">
    <property type="entry name" value="BTB_POZ DOMAIN-CONTAINING PROTEIN KCTD9"/>
    <property type="match status" value="1"/>
</dbReference>
<evidence type="ECO:0000256" key="1">
    <source>
        <dbReference type="SAM" id="Phobius"/>
    </source>
</evidence>
<dbReference type="InterPro" id="IPR051082">
    <property type="entry name" value="Pentapeptide-BTB/POZ_domain"/>
</dbReference>
<organism evidence="2 3">
    <name type="scientific">Nonomuraea guangzhouensis</name>
    <dbReference type="NCBI Taxonomy" id="1291555"/>
    <lineage>
        <taxon>Bacteria</taxon>
        <taxon>Bacillati</taxon>
        <taxon>Actinomycetota</taxon>
        <taxon>Actinomycetes</taxon>
        <taxon>Streptosporangiales</taxon>
        <taxon>Streptosporangiaceae</taxon>
        <taxon>Nonomuraea</taxon>
    </lineage>
</organism>
<keyword evidence="1" id="KW-0812">Transmembrane</keyword>
<comment type="caution">
    <text evidence="2">The sequence shown here is derived from an EMBL/GenBank/DDBJ whole genome shotgun (WGS) entry which is preliminary data.</text>
</comment>
<feature type="transmembrane region" description="Helical" evidence="1">
    <location>
        <begin position="7"/>
        <end position="28"/>
    </location>
</feature>
<accession>A0ABW4GH28</accession>
<dbReference type="InterPro" id="IPR001646">
    <property type="entry name" value="5peptide_repeat"/>
</dbReference>
<evidence type="ECO:0000313" key="2">
    <source>
        <dbReference type="EMBL" id="MFD1541890.1"/>
    </source>
</evidence>
<dbReference type="Pfam" id="PF00805">
    <property type="entry name" value="Pentapeptide"/>
    <property type="match status" value="3"/>
</dbReference>
<dbReference type="PANTHER" id="PTHR14136:SF17">
    <property type="entry name" value="BTB_POZ DOMAIN-CONTAINING PROTEIN KCTD9"/>
    <property type="match status" value="1"/>
</dbReference>
<feature type="transmembrane region" description="Helical" evidence="1">
    <location>
        <begin position="34"/>
        <end position="57"/>
    </location>
</feature>
<protein>
    <submittedName>
        <fullName evidence="2">Pentapeptide repeat-containing protein</fullName>
    </submittedName>
</protein>
<keyword evidence="1" id="KW-0472">Membrane</keyword>
<keyword evidence="1" id="KW-1133">Transmembrane helix</keyword>
<sequence>MQQIARWWLAGGLVATGLGGGAVWMALGARGPDWLRWTLTTVTVLVVSVLVMAILLGPVARHMAGERGPLSARDREGITVKDRIDAVNSARATLLQAATGLVVVGGLVFTGAGLVYTARTLDVSTRTLDATREGQVTDRYTKAVEQLGSSKIDVRLGGIYALQRLTLDSARDKNTIIAILIAYVRVHAQPSKSERIEGQAMVDVAAALNVISRLDPPVKSLGPPEQSYTFNLAKADLHGLNLAEANLSRADLRDANLSGVTLFEADMRGATLFKADLRDANLTGAYLIGADLREADLREAGLTTAHLRSMGLFGRTYLSGANLSGANLSDTDLSGTILSHANLSSTDLSGTILTDADLSGADLTGADLTGADLTGADLTGVTGKTSSQIKEQAKISTSTIFD</sequence>
<dbReference type="Gene3D" id="2.160.20.80">
    <property type="entry name" value="E3 ubiquitin-protein ligase SopA"/>
    <property type="match status" value="1"/>
</dbReference>
<dbReference type="EMBL" id="JBHUCM010000031">
    <property type="protein sequence ID" value="MFD1541890.1"/>
    <property type="molecule type" value="Genomic_DNA"/>
</dbReference>
<gene>
    <name evidence="2" type="ORF">ACFSJ0_32910</name>
</gene>
<reference evidence="3" key="1">
    <citation type="journal article" date="2019" name="Int. J. Syst. Evol. Microbiol.">
        <title>The Global Catalogue of Microorganisms (GCM) 10K type strain sequencing project: providing services to taxonomists for standard genome sequencing and annotation.</title>
        <authorList>
            <consortium name="The Broad Institute Genomics Platform"/>
            <consortium name="The Broad Institute Genome Sequencing Center for Infectious Disease"/>
            <person name="Wu L."/>
            <person name="Ma J."/>
        </authorList>
    </citation>
    <scope>NUCLEOTIDE SEQUENCE [LARGE SCALE GENOMIC DNA]</scope>
    <source>
        <strain evidence="3">CGMCC 1.15399</strain>
    </source>
</reference>
<proteinExistence type="predicted"/>
<name>A0ABW4GH28_9ACTN</name>
<keyword evidence="3" id="KW-1185">Reference proteome</keyword>
<dbReference type="SUPFAM" id="SSF141571">
    <property type="entry name" value="Pentapeptide repeat-like"/>
    <property type="match status" value="1"/>
</dbReference>